<dbReference type="InParanoid" id="A0A3Q7HA20"/>
<accession>A0A3Q7HA20</accession>
<dbReference type="Gramene" id="Solyc07g021463.1.1">
    <property type="protein sequence ID" value="Solyc07g021463.1.1"/>
    <property type="gene ID" value="Solyc07g021463.1"/>
</dbReference>
<keyword evidence="1" id="KW-0732">Signal</keyword>
<reference evidence="2" key="1">
    <citation type="journal article" date="2012" name="Nature">
        <title>The tomato genome sequence provides insights into fleshy fruit evolution.</title>
        <authorList>
            <consortium name="Tomato Genome Consortium"/>
        </authorList>
    </citation>
    <scope>NUCLEOTIDE SEQUENCE [LARGE SCALE GENOMIC DNA]</scope>
    <source>
        <strain evidence="2">cv. Heinz 1706</strain>
    </source>
</reference>
<evidence type="ECO:0000313" key="3">
    <source>
        <dbReference type="Proteomes" id="UP000004994"/>
    </source>
</evidence>
<dbReference type="EnsemblPlants" id="Solyc07g021463.1.1">
    <property type="protein sequence ID" value="Solyc07g021463.1.1"/>
    <property type="gene ID" value="Solyc07g021463.1"/>
</dbReference>
<evidence type="ECO:0000256" key="1">
    <source>
        <dbReference type="SAM" id="SignalP"/>
    </source>
</evidence>
<organism evidence="2">
    <name type="scientific">Solanum lycopersicum</name>
    <name type="common">Tomato</name>
    <name type="synonym">Lycopersicon esculentum</name>
    <dbReference type="NCBI Taxonomy" id="4081"/>
    <lineage>
        <taxon>Eukaryota</taxon>
        <taxon>Viridiplantae</taxon>
        <taxon>Streptophyta</taxon>
        <taxon>Embryophyta</taxon>
        <taxon>Tracheophyta</taxon>
        <taxon>Spermatophyta</taxon>
        <taxon>Magnoliopsida</taxon>
        <taxon>eudicotyledons</taxon>
        <taxon>Gunneridae</taxon>
        <taxon>Pentapetalae</taxon>
        <taxon>asterids</taxon>
        <taxon>lamiids</taxon>
        <taxon>Solanales</taxon>
        <taxon>Solanaceae</taxon>
        <taxon>Solanoideae</taxon>
        <taxon>Solaneae</taxon>
        <taxon>Solanum</taxon>
        <taxon>Solanum subgen. Lycopersicon</taxon>
    </lineage>
</organism>
<protein>
    <submittedName>
        <fullName evidence="2">Uncharacterized protein</fullName>
    </submittedName>
</protein>
<dbReference type="AlphaFoldDB" id="A0A3Q7HA20"/>
<keyword evidence="3" id="KW-1185">Reference proteome</keyword>
<dbReference type="Proteomes" id="UP000004994">
    <property type="component" value="Chromosome 7"/>
</dbReference>
<name>A0A3Q7HA20_SOLLC</name>
<feature type="chain" id="PRO_5018523549" evidence="1">
    <location>
        <begin position="18"/>
        <end position="45"/>
    </location>
</feature>
<proteinExistence type="predicted"/>
<evidence type="ECO:0000313" key="2">
    <source>
        <dbReference type="EnsemblPlants" id="Solyc07g021463.1.1"/>
    </source>
</evidence>
<feature type="signal peptide" evidence="1">
    <location>
        <begin position="1"/>
        <end position="17"/>
    </location>
</feature>
<reference evidence="2" key="2">
    <citation type="submission" date="2019-01" db="UniProtKB">
        <authorList>
            <consortium name="EnsemblPlants"/>
        </authorList>
    </citation>
    <scope>IDENTIFICATION</scope>
    <source>
        <strain evidence="2">cv. Heinz 1706</strain>
    </source>
</reference>
<sequence length="45" mass="5445">MIQLLFFYFCSMQDVLAIVINDRMTVLQQRQQLESDFKSSLSWRD</sequence>